<protein>
    <submittedName>
        <fullName evidence="3">Uncharacterized protein</fullName>
    </submittedName>
</protein>
<proteinExistence type="predicted"/>
<accession>A0A1I7RSY9</accession>
<reference evidence="3" key="1">
    <citation type="submission" date="2016-11" db="UniProtKB">
        <authorList>
            <consortium name="WormBaseParasite"/>
        </authorList>
    </citation>
    <scope>IDENTIFICATION</scope>
</reference>
<name>A0A1I7RSY9_BURXY</name>
<evidence type="ECO:0000313" key="3">
    <source>
        <dbReference type="WBParaSite" id="BXY_0384300.1"/>
    </source>
</evidence>
<feature type="region of interest" description="Disordered" evidence="1">
    <location>
        <begin position="1"/>
        <end position="34"/>
    </location>
</feature>
<dbReference type="AlphaFoldDB" id="A0A1I7RSY9"/>
<feature type="compositionally biased region" description="Basic and acidic residues" evidence="1">
    <location>
        <begin position="107"/>
        <end position="117"/>
    </location>
</feature>
<evidence type="ECO:0000313" key="2">
    <source>
        <dbReference type="Proteomes" id="UP000095284"/>
    </source>
</evidence>
<evidence type="ECO:0000256" key="1">
    <source>
        <dbReference type="SAM" id="MobiDB-lite"/>
    </source>
</evidence>
<dbReference type="Proteomes" id="UP000095284">
    <property type="component" value="Unplaced"/>
</dbReference>
<organism evidence="2 3">
    <name type="scientific">Bursaphelenchus xylophilus</name>
    <name type="common">Pinewood nematode worm</name>
    <name type="synonym">Aphelenchoides xylophilus</name>
    <dbReference type="NCBI Taxonomy" id="6326"/>
    <lineage>
        <taxon>Eukaryota</taxon>
        <taxon>Metazoa</taxon>
        <taxon>Ecdysozoa</taxon>
        <taxon>Nematoda</taxon>
        <taxon>Chromadorea</taxon>
        <taxon>Rhabditida</taxon>
        <taxon>Tylenchina</taxon>
        <taxon>Tylenchomorpha</taxon>
        <taxon>Aphelenchoidea</taxon>
        <taxon>Aphelenchoididae</taxon>
        <taxon>Bursaphelenchus</taxon>
    </lineage>
</organism>
<sequence length="117" mass="13018">MERENKSPLKPGRRKLPQKEVSRRNTSPSTSRGLAGVIEFSTLYRQHASTLFHVGNSANNLIGLSPLQSCTFRTKQSAEGLAIPKGVTHERTQKSERELELTGINNAEEKGMEQMNP</sequence>
<dbReference type="WBParaSite" id="BXY_0384300.1">
    <property type="protein sequence ID" value="BXY_0384300.1"/>
    <property type="gene ID" value="BXY_0384300"/>
</dbReference>
<feature type="region of interest" description="Disordered" evidence="1">
    <location>
        <begin position="88"/>
        <end position="117"/>
    </location>
</feature>
<feature type="compositionally biased region" description="Basic and acidic residues" evidence="1">
    <location>
        <begin position="88"/>
        <end position="100"/>
    </location>
</feature>